<accession>A0A419SP18</accession>
<dbReference type="GO" id="GO:0005886">
    <property type="term" value="C:plasma membrane"/>
    <property type="evidence" value="ECO:0007669"/>
    <property type="project" value="UniProtKB-SubCell"/>
</dbReference>
<proteinExistence type="inferred from homology"/>
<feature type="domain" description="Methyl-accepting transducer" evidence="9">
    <location>
        <begin position="277"/>
        <end position="513"/>
    </location>
</feature>
<comment type="similarity">
    <text evidence="5">Belongs to the methyl-accepting chemotaxis (MCP) protein family.</text>
</comment>
<reference evidence="11 12" key="1">
    <citation type="submission" date="2016-08" db="EMBL/GenBank/DDBJ databases">
        <title>Novel Firmicute Genomes.</title>
        <authorList>
            <person name="Poppleton D.I."/>
            <person name="Gribaldo S."/>
        </authorList>
    </citation>
    <scope>NUCLEOTIDE SEQUENCE [LARGE SCALE GENOMIC DNA]</scope>
    <source>
        <strain evidence="11 12">RAOx-1</strain>
    </source>
</reference>
<feature type="transmembrane region" description="Helical" evidence="8">
    <location>
        <begin position="12"/>
        <end position="31"/>
    </location>
</feature>
<sequence>MRWTISKKLLSSFSIVILLLIGIISFGFYEITKIDKSYSHLIDDRMVKAMNVRDLQMAVKNVMINTRGYLITGDPYALQAYKIAHEEYDEKSRLLRSTLTKPENIKMLDGLRQTAEDYDDLAERLFASKDQNDIAGYIDLVINEGRDTIARFDEQATNLANHQIELLEQESAENTKQVSEVKTKILIVGLLAIIVGSATAILMGRLISKPIRTIAESANRIAGGDLTTDQIQVRNKDELGELASSFNQMAANLRRVIGQVSDNAIHVAASADELTASAEQTSQATQQIAISIQEVASGAETQGKGAMESAQAMREMAQGVAQVAEATASVAELASDTTRQANKGSESLQKVIEQMNTIDQVVGDSAIVVERLGTLSLEIGDIIGAITSIADQTNLLSLNAAIEAARAGEHGRGFAVVADEVKKLAEQSKQSAEQITSLIVRIQEDTAQAVRAMGHGTEEVRVGLEVVRETGEGFKQILSLIDQVATQIQEASAASEEMSASVEEVNATIEEIARIAQQSADNTQNVASASEEQLASMEEVTSSAEALSEMAEQLQAHIHRFKI</sequence>
<dbReference type="PANTHER" id="PTHR32089:SF112">
    <property type="entry name" value="LYSOZYME-LIKE PROTEIN-RELATED"/>
    <property type="match status" value="1"/>
</dbReference>
<gene>
    <name evidence="11" type="ORF">BEP19_03580</name>
</gene>
<dbReference type="GO" id="GO:0006935">
    <property type="term" value="P:chemotaxis"/>
    <property type="evidence" value="ECO:0007669"/>
    <property type="project" value="InterPro"/>
</dbReference>
<dbReference type="InterPro" id="IPR004090">
    <property type="entry name" value="Chemotax_Me-accpt_rcpt"/>
</dbReference>
<protein>
    <submittedName>
        <fullName evidence="11">Chemotaxis protein</fullName>
    </submittedName>
</protein>
<evidence type="ECO:0000256" key="1">
    <source>
        <dbReference type="ARBA" id="ARBA00004236"/>
    </source>
</evidence>
<dbReference type="GO" id="GO:0004888">
    <property type="term" value="F:transmembrane signaling receptor activity"/>
    <property type="evidence" value="ECO:0007669"/>
    <property type="project" value="InterPro"/>
</dbReference>
<dbReference type="Gene3D" id="6.10.340.10">
    <property type="match status" value="1"/>
</dbReference>
<evidence type="ECO:0000256" key="6">
    <source>
        <dbReference type="PROSITE-ProRule" id="PRU00284"/>
    </source>
</evidence>
<organism evidence="11 12">
    <name type="scientific">Ammoniphilus oxalaticus</name>
    <dbReference type="NCBI Taxonomy" id="66863"/>
    <lineage>
        <taxon>Bacteria</taxon>
        <taxon>Bacillati</taxon>
        <taxon>Bacillota</taxon>
        <taxon>Bacilli</taxon>
        <taxon>Bacillales</taxon>
        <taxon>Paenibacillaceae</taxon>
        <taxon>Aneurinibacillus group</taxon>
        <taxon>Ammoniphilus</taxon>
    </lineage>
</organism>
<evidence type="ECO:0000313" key="11">
    <source>
        <dbReference type="EMBL" id="RKD26017.1"/>
    </source>
</evidence>
<dbReference type="PANTHER" id="PTHR32089">
    <property type="entry name" value="METHYL-ACCEPTING CHEMOTAXIS PROTEIN MCPB"/>
    <property type="match status" value="1"/>
</dbReference>
<keyword evidence="8" id="KW-0812">Transmembrane</keyword>
<dbReference type="Pfam" id="PF00672">
    <property type="entry name" value="HAMP"/>
    <property type="match status" value="1"/>
</dbReference>
<dbReference type="PROSITE" id="PS50885">
    <property type="entry name" value="HAMP"/>
    <property type="match status" value="1"/>
</dbReference>
<evidence type="ECO:0000313" key="12">
    <source>
        <dbReference type="Proteomes" id="UP000284219"/>
    </source>
</evidence>
<evidence type="ECO:0000259" key="10">
    <source>
        <dbReference type="PROSITE" id="PS50885"/>
    </source>
</evidence>
<dbReference type="PRINTS" id="PR00260">
    <property type="entry name" value="CHEMTRNSDUCR"/>
</dbReference>
<evidence type="ECO:0000256" key="2">
    <source>
        <dbReference type="ARBA" id="ARBA00022475"/>
    </source>
</evidence>
<dbReference type="EMBL" id="MCHY01000006">
    <property type="protein sequence ID" value="RKD26017.1"/>
    <property type="molecule type" value="Genomic_DNA"/>
</dbReference>
<dbReference type="Proteomes" id="UP000284219">
    <property type="component" value="Unassembled WGS sequence"/>
</dbReference>
<evidence type="ECO:0000259" key="9">
    <source>
        <dbReference type="PROSITE" id="PS50111"/>
    </source>
</evidence>
<dbReference type="FunFam" id="1.10.287.950:FF:000001">
    <property type="entry name" value="Methyl-accepting chemotaxis sensory transducer"/>
    <property type="match status" value="1"/>
</dbReference>
<keyword evidence="8" id="KW-1133">Transmembrane helix</keyword>
<dbReference type="GO" id="GO:0007165">
    <property type="term" value="P:signal transduction"/>
    <property type="evidence" value="ECO:0007669"/>
    <property type="project" value="UniProtKB-KW"/>
</dbReference>
<dbReference type="RefSeq" id="WP_120188697.1">
    <property type="nucleotide sequence ID" value="NZ_MCHY01000006.1"/>
</dbReference>
<feature type="domain" description="HAMP" evidence="10">
    <location>
        <begin position="205"/>
        <end position="258"/>
    </location>
</feature>
<dbReference type="SUPFAM" id="SSF58104">
    <property type="entry name" value="Methyl-accepting chemotaxis protein (MCP) signaling domain"/>
    <property type="match status" value="1"/>
</dbReference>
<dbReference type="SMART" id="SM00304">
    <property type="entry name" value="HAMP"/>
    <property type="match status" value="1"/>
</dbReference>
<keyword evidence="2" id="KW-1003">Cell membrane</keyword>
<name>A0A419SP18_9BACL</name>
<evidence type="ECO:0000256" key="8">
    <source>
        <dbReference type="SAM" id="Phobius"/>
    </source>
</evidence>
<dbReference type="Pfam" id="PF05227">
    <property type="entry name" value="CHASE3"/>
    <property type="match status" value="1"/>
</dbReference>
<dbReference type="InterPro" id="IPR007891">
    <property type="entry name" value="CHASE3"/>
</dbReference>
<dbReference type="CDD" id="cd11386">
    <property type="entry name" value="MCP_signal"/>
    <property type="match status" value="1"/>
</dbReference>
<keyword evidence="12" id="KW-1185">Reference proteome</keyword>
<dbReference type="AlphaFoldDB" id="A0A419SP18"/>
<evidence type="ECO:0000256" key="5">
    <source>
        <dbReference type="ARBA" id="ARBA00029447"/>
    </source>
</evidence>
<dbReference type="Gene3D" id="1.10.287.950">
    <property type="entry name" value="Methyl-accepting chemotaxis protein"/>
    <property type="match status" value="1"/>
</dbReference>
<comment type="subcellular location">
    <subcellularLocation>
        <location evidence="1">Cell membrane</location>
    </subcellularLocation>
</comment>
<comment type="caution">
    <text evidence="11">The sequence shown here is derived from an EMBL/GenBank/DDBJ whole genome shotgun (WGS) entry which is preliminary data.</text>
</comment>
<dbReference type="InterPro" id="IPR003660">
    <property type="entry name" value="HAMP_dom"/>
</dbReference>
<feature type="region of interest" description="Disordered" evidence="7">
    <location>
        <begin position="520"/>
        <end position="540"/>
    </location>
</feature>
<dbReference type="SMART" id="SM00283">
    <property type="entry name" value="MA"/>
    <property type="match status" value="1"/>
</dbReference>
<keyword evidence="3 8" id="KW-0472">Membrane</keyword>
<evidence type="ECO:0000256" key="4">
    <source>
        <dbReference type="ARBA" id="ARBA00023224"/>
    </source>
</evidence>
<dbReference type="Pfam" id="PF00015">
    <property type="entry name" value="MCPsignal"/>
    <property type="match status" value="1"/>
</dbReference>
<evidence type="ECO:0000256" key="7">
    <source>
        <dbReference type="SAM" id="MobiDB-lite"/>
    </source>
</evidence>
<dbReference type="PROSITE" id="PS50111">
    <property type="entry name" value="CHEMOTAXIS_TRANSDUC_2"/>
    <property type="match status" value="1"/>
</dbReference>
<dbReference type="OrthoDB" id="107771at2"/>
<dbReference type="InterPro" id="IPR004089">
    <property type="entry name" value="MCPsignal_dom"/>
</dbReference>
<dbReference type="CDD" id="cd06225">
    <property type="entry name" value="HAMP"/>
    <property type="match status" value="1"/>
</dbReference>
<evidence type="ECO:0000256" key="3">
    <source>
        <dbReference type="ARBA" id="ARBA00023136"/>
    </source>
</evidence>
<keyword evidence="4 6" id="KW-0807">Transducer</keyword>
<feature type="transmembrane region" description="Helical" evidence="8">
    <location>
        <begin position="185"/>
        <end position="207"/>
    </location>
</feature>